<dbReference type="GO" id="GO:0016020">
    <property type="term" value="C:membrane"/>
    <property type="evidence" value="ECO:0007669"/>
    <property type="project" value="InterPro"/>
</dbReference>
<dbReference type="Pfam" id="PF04092">
    <property type="entry name" value="SAG"/>
    <property type="match status" value="2"/>
</dbReference>
<accession>A0A2A9MF33</accession>
<feature type="compositionally biased region" description="Basic and acidic residues" evidence="1">
    <location>
        <begin position="180"/>
        <end position="195"/>
    </location>
</feature>
<feature type="chain" id="PRO_5012834877" description="SRS domain-containing protein" evidence="2">
    <location>
        <begin position="30"/>
        <end position="351"/>
    </location>
</feature>
<feature type="region of interest" description="Disordered" evidence="1">
    <location>
        <begin position="129"/>
        <end position="164"/>
    </location>
</feature>
<dbReference type="GeneID" id="40312070"/>
<gene>
    <name evidence="4" type="ORF">BESB_071440</name>
</gene>
<dbReference type="VEuPathDB" id="ToxoDB:BESB_071440"/>
<organism evidence="4 5">
    <name type="scientific">Besnoitia besnoiti</name>
    <name type="common">Apicomplexan protozoan</name>
    <dbReference type="NCBI Taxonomy" id="94643"/>
    <lineage>
        <taxon>Eukaryota</taxon>
        <taxon>Sar</taxon>
        <taxon>Alveolata</taxon>
        <taxon>Apicomplexa</taxon>
        <taxon>Conoidasida</taxon>
        <taxon>Coccidia</taxon>
        <taxon>Eucoccidiorida</taxon>
        <taxon>Eimeriorina</taxon>
        <taxon>Sarcocystidae</taxon>
        <taxon>Besnoitia</taxon>
    </lineage>
</organism>
<dbReference type="InterPro" id="IPR007226">
    <property type="entry name" value="SRS_dom"/>
</dbReference>
<keyword evidence="2" id="KW-0732">Signal</keyword>
<evidence type="ECO:0000256" key="1">
    <source>
        <dbReference type="SAM" id="MobiDB-lite"/>
    </source>
</evidence>
<keyword evidence="5" id="KW-1185">Reference proteome</keyword>
<name>A0A2A9MF33_BESBE</name>
<evidence type="ECO:0000259" key="3">
    <source>
        <dbReference type="Pfam" id="PF04092"/>
    </source>
</evidence>
<feature type="compositionally biased region" description="Low complexity" evidence="1">
    <location>
        <begin position="131"/>
        <end position="146"/>
    </location>
</feature>
<evidence type="ECO:0000313" key="4">
    <source>
        <dbReference type="EMBL" id="PFH33992.1"/>
    </source>
</evidence>
<feature type="signal peptide" evidence="2">
    <location>
        <begin position="1"/>
        <end position="29"/>
    </location>
</feature>
<dbReference type="EMBL" id="NWUJ01000007">
    <property type="protein sequence ID" value="PFH33992.1"/>
    <property type="molecule type" value="Genomic_DNA"/>
</dbReference>
<feature type="region of interest" description="Disordered" evidence="1">
    <location>
        <begin position="176"/>
        <end position="204"/>
    </location>
</feature>
<feature type="domain" description="SRS" evidence="3">
    <location>
        <begin position="201"/>
        <end position="311"/>
    </location>
</feature>
<reference evidence="4 5" key="1">
    <citation type="submission" date="2017-09" db="EMBL/GenBank/DDBJ databases">
        <title>Genome sequencing of Besnoitia besnoiti strain Bb-Ger1.</title>
        <authorList>
            <person name="Schares G."/>
            <person name="Venepally P."/>
            <person name="Lorenzi H.A."/>
        </authorList>
    </citation>
    <scope>NUCLEOTIDE SEQUENCE [LARGE SCALE GENOMIC DNA]</scope>
    <source>
        <strain evidence="4 5">Bb-Ger1</strain>
    </source>
</reference>
<comment type="caution">
    <text evidence="4">The sequence shown here is derived from an EMBL/GenBank/DDBJ whole genome shotgun (WGS) entry which is preliminary data.</text>
</comment>
<dbReference type="RefSeq" id="XP_029218001.1">
    <property type="nucleotide sequence ID" value="XM_029365517.1"/>
</dbReference>
<dbReference type="SUPFAM" id="SSF74877">
    <property type="entry name" value="Major surface antigen p30, SAG1"/>
    <property type="match status" value="2"/>
</dbReference>
<protein>
    <recommendedName>
        <fullName evidence="3">SRS domain-containing protein</fullName>
    </recommendedName>
</protein>
<feature type="domain" description="SRS" evidence="3">
    <location>
        <begin position="39"/>
        <end position="174"/>
    </location>
</feature>
<evidence type="ECO:0000256" key="2">
    <source>
        <dbReference type="SAM" id="SignalP"/>
    </source>
</evidence>
<dbReference type="Proteomes" id="UP000224006">
    <property type="component" value="Unassembled WGS sequence"/>
</dbReference>
<dbReference type="InterPro" id="IPR036755">
    <property type="entry name" value="SRS_dom_sf"/>
</dbReference>
<evidence type="ECO:0000313" key="5">
    <source>
        <dbReference type="Proteomes" id="UP000224006"/>
    </source>
</evidence>
<dbReference type="AlphaFoldDB" id="A0A2A9MF33"/>
<proteinExistence type="predicted"/>
<dbReference type="Gene3D" id="2.60.40.1320">
    <property type="entry name" value="SRS domain"/>
    <property type="match status" value="2"/>
</dbReference>
<sequence length="351" mass="36485">MTRGGTRTMGVAAAVVTLVLLSGKGASTAEPDDSLAKRTCESTEKPLELPVPLGQNSLTFTCGSNFSTLDPSNSDYVYGTEDLNSSVKLQDRLPTGKLDHAKDTGVCTLSLQKRPVTETKLVYFCTKKTDSGPAGPSGPAGSSDPAESTGRVRRSTLQPPADASTDKCKVIITVAPAEPDAGKDDVHSEPGKEDASSPNDVLTCTPGKDNIVTISKPKSQVKLTCGNELIFHPEGASKKVYMDAKGRCDSEQPLTDIIPDADLKLDTDGVFVLSVPQLPVGPESTAVCYKCLPRTGATDSRSAEGCTIRVELKSAAQTDSGAGIARGGRGAVFPVIGAVIAFSAAVPPLAY</sequence>
<dbReference type="KEGG" id="bbes:BESB_071440"/>